<dbReference type="InterPro" id="IPR055247">
    <property type="entry name" value="InsJ-like_HTH"/>
</dbReference>
<evidence type="ECO:0000259" key="1">
    <source>
        <dbReference type="Pfam" id="PF13518"/>
    </source>
</evidence>
<dbReference type="EMBL" id="FNNF01000001">
    <property type="protein sequence ID" value="SDV99279.1"/>
    <property type="molecule type" value="Genomic_DNA"/>
</dbReference>
<evidence type="ECO:0000313" key="3">
    <source>
        <dbReference type="Proteomes" id="UP000182429"/>
    </source>
</evidence>
<dbReference type="Proteomes" id="UP000182429">
    <property type="component" value="Unassembled WGS sequence"/>
</dbReference>
<evidence type="ECO:0000313" key="2">
    <source>
        <dbReference type="EMBL" id="SDV99279.1"/>
    </source>
</evidence>
<dbReference type="RefSeq" id="WP_074685147.1">
    <property type="nucleotide sequence ID" value="NZ_FNNF01000001.1"/>
</dbReference>
<dbReference type="Gene3D" id="1.10.10.10">
    <property type="entry name" value="Winged helix-like DNA-binding domain superfamily/Winged helix DNA-binding domain"/>
    <property type="match status" value="1"/>
</dbReference>
<reference evidence="2 3" key="1">
    <citation type="submission" date="2016-10" db="EMBL/GenBank/DDBJ databases">
        <authorList>
            <person name="de Groot N.N."/>
        </authorList>
    </citation>
    <scope>NUCLEOTIDE SEQUENCE [LARGE SCALE GENOMIC DNA]</scope>
    <source>
        <strain evidence="2 3">S3b</strain>
    </source>
</reference>
<dbReference type="Pfam" id="PF13518">
    <property type="entry name" value="HTH_28"/>
    <property type="match status" value="1"/>
</dbReference>
<gene>
    <name evidence="2" type="ORF">SAMN04487759_10160</name>
</gene>
<dbReference type="eggNOG" id="COG2963">
    <property type="taxonomic scope" value="Bacteria"/>
</dbReference>
<dbReference type="SUPFAM" id="SSF46689">
    <property type="entry name" value="Homeodomain-like"/>
    <property type="match status" value="1"/>
</dbReference>
<organism evidence="2 3">
    <name type="scientific">Kandleria vitulina</name>
    <dbReference type="NCBI Taxonomy" id="1630"/>
    <lineage>
        <taxon>Bacteria</taxon>
        <taxon>Bacillati</taxon>
        <taxon>Bacillota</taxon>
        <taxon>Erysipelotrichia</taxon>
        <taxon>Erysipelotrichales</taxon>
        <taxon>Coprobacillaceae</taxon>
        <taxon>Kandleria</taxon>
    </lineage>
</organism>
<accession>A0A1H2PYJ1</accession>
<dbReference type="InterPro" id="IPR036388">
    <property type="entry name" value="WH-like_DNA-bd_sf"/>
</dbReference>
<name>A0A1H2PYJ1_9FIRM</name>
<dbReference type="OrthoDB" id="1775287at2"/>
<dbReference type="AlphaFoldDB" id="A0A1H2PYJ1"/>
<dbReference type="InterPro" id="IPR009057">
    <property type="entry name" value="Homeodomain-like_sf"/>
</dbReference>
<proteinExistence type="predicted"/>
<protein>
    <submittedName>
        <fullName evidence="2">Helix-turn-helix domain-containing protein</fullName>
    </submittedName>
</protein>
<sequence length="73" mass="8626">MSAKYNEDFKKEVVDAYIKSAKSYAEIVAEFNISKTSVRDWTKKYNEECQYTTNNKNNNKSNIDYVNEIKAWI</sequence>
<feature type="domain" description="Insertion element IS150 protein InsJ-like helix-turn-helix" evidence="1">
    <location>
        <begin position="9"/>
        <end position="49"/>
    </location>
</feature>